<protein>
    <submittedName>
        <fullName evidence="2">Uncharacterized protein</fullName>
    </submittedName>
</protein>
<gene>
    <name evidence="2" type="ORF">CWD88_30435</name>
</gene>
<comment type="caution">
    <text evidence="2">The sequence shown here is derived from an EMBL/GenBank/DDBJ whole genome shotgun (WGS) entry which is preliminary data.</text>
</comment>
<sequence>MRRRATLAVVRRAPRFAAGTRRIGRPARRALLARRRGRAATRRPPRKMWRRPLAARAGRGGPSQSYTIAAKIVTNQTNFPMTALLPSRHFARGTAARSARHRARPSLEAVTR</sequence>
<feature type="region of interest" description="Disordered" evidence="1">
    <location>
        <begin position="92"/>
        <end position="112"/>
    </location>
</feature>
<dbReference type="AlphaFoldDB" id="A0AAX0U336"/>
<name>A0AAX0U336_BURPE</name>
<evidence type="ECO:0000313" key="2">
    <source>
        <dbReference type="EMBL" id="PJO62608.1"/>
    </source>
</evidence>
<organism evidence="2 3">
    <name type="scientific">Burkholderia pseudomallei</name>
    <name type="common">Pseudomonas pseudomallei</name>
    <dbReference type="NCBI Taxonomy" id="28450"/>
    <lineage>
        <taxon>Bacteria</taxon>
        <taxon>Pseudomonadati</taxon>
        <taxon>Pseudomonadota</taxon>
        <taxon>Betaproteobacteria</taxon>
        <taxon>Burkholderiales</taxon>
        <taxon>Burkholderiaceae</taxon>
        <taxon>Burkholderia</taxon>
        <taxon>pseudomallei group</taxon>
    </lineage>
</organism>
<feature type="compositionally biased region" description="Basic residues" evidence="1">
    <location>
        <begin position="33"/>
        <end position="50"/>
    </location>
</feature>
<dbReference type="EMBL" id="PHRB01000043">
    <property type="protein sequence ID" value="PJO62608.1"/>
    <property type="molecule type" value="Genomic_DNA"/>
</dbReference>
<evidence type="ECO:0000313" key="3">
    <source>
        <dbReference type="Proteomes" id="UP000231878"/>
    </source>
</evidence>
<accession>A0AAX0U336</accession>
<proteinExistence type="predicted"/>
<feature type="region of interest" description="Disordered" evidence="1">
    <location>
        <begin position="33"/>
        <end position="63"/>
    </location>
</feature>
<dbReference type="Proteomes" id="UP000231878">
    <property type="component" value="Unassembled WGS sequence"/>
</dbReference>
<evidence type="ECO:0000256" key="1">
    <source>
        <dbReference type="SAM" id="MobiDB-lite"/>
    </source>
</evidence>
<reference evidence="2 3" key="1">
    <citation type="submission" date="2017-11" db="EMBL/GenBank/DDBJ databases">
        <title>Molecular characterization of Burkholderia pseudomallei and closely related isolates from Vietnam.</title>
        <authorList>
            <person name="Ustinov D.V."/>
            <person name="Antonov A.S."/>
            <person name="Avdusheva E.F."/>
            <person name="Shpak I.M."/>
            <person name="Zakharova I.B."/>
            <person name="Thi L.A."/>
            <person name="Teteryatnikova N."/>
            <person name="Lopasteyskaya Y.A."/>
            <person name="Kuzyutina J.A."/>
            <person name="Ngo T.N."/>
            <person name="Victorov D.V."/>
        </authorList>
    </citation>
    <scope>NUCLEOTIDE SEQUENCE [LARGE SCALE GENOMIC DNA]</scope>
    <source>
        <strain evidence="2 3">V1512</strain>
    </source>
</reference>